<evidence type="ECO:0000313" key="2">
    <source>
        <dbReference type="Proteomes" id="UP000664940"/>
    </source>
</evidence>
<sequence>MLKRKANPLMVLKNCGSQSKFMAKGAAVPRLYRYRDRHQCLCALYSGLTPAELRAEGSLPDAKEVWWSWLQISCGCQQERLQVTVGQQNKLLANSLETRINNLVTPAPQIPAGLHYKVLGGHLHDIFPGTLFFEECSQWILLHLAIKLLVYKITKNDLNY</sequence>
<dbReference type="Proteomes" id="UP000664940">
    <property type="component" value="Unassembled WGS sequence"/>
</dbReference>
<evidence type="ECO:0000313" key="1">
    <source>
        <dbReference type="EMBL" id="KAF6131084.1"/>
    </source>
</evidence>
<proteinExistence type="predicted"/>
<organism evidence="1 2">
    <name type="scientific">Phyllostomus discolor</name>
    <name type="common">pale spear-nosed bat</name>
    <dbReference type="NCBI Taxonomy" id="89673"/>
    <lineage>
        <taxon>Eukaryota</taxon>
        <taxon>Metazoa</taxon>
        <taxon>Chordata</taxon>
        <taxon>Craniata</taxon>
        <taxon>Vertebrata</taxon>
        <taxon>Euteleostomi</taxon>
        <taxon>Mammalia</taxon>
        <taxon>Eutheria</taxon>
        <taxon>Laurasiatheria</taxon>
        <taxon>Chiroptera</taxon>
        <taxon>Yangochiroptera</taxon>
        <taxon>Phyllostomidae</taxon>
        <taxon>Phyllostominae</taxon>
        <taxon>Phyllostomus</taxon>
    </lineage>
</organism>
<reference evidence="1 2" key="1">
    <citation type="journal article" date="2020" name="Nature">
        <title>Six reference-quality genomes reveal evolution of bat adaptations.</title>
        <authorList>
            <person name="Jebb D."/>
            <person name="Huang Z."/>
            <person name="Pippel M."/>
            <person name="Hughes G.M."/>
            <person name="Lavrichenko K."/>
            <person name="Devanna P."/>
            <person name="Winkler S."/>
            <person name="Jermiin L.S."/>
            <person name="Skirmuntt E.C."/>
            <person name="Katzourakis A."/>
            <person name="Burkitt-Gray L."/>
            <person name="Ray D.A."/>
            <person name="Sullivan K.A.M."/>
            <person name="Roscito J.G."/>
            <person name="Kirilenko B.M."/>
            <person name="Davalos L.M."/>
            <person name="Corthals A.P."/>
            <person name="Power M.L."/>
            <person name="Jones G."/>
            <person name="Ransome R.D."/>
            <person name="Dechmann D.K.N."/>
            <person name="Locatelli A.G."/>
            <person name="Puechmaille S.J."/>
            <person name="Fedrigo O."/>
            <person name="Jarvis E.D."/>
            <person name="Hiller M."/>
            <person name="Vernes S.C."/>
            <person name="Myers E.W."/>
            <person name="Teeling E.C."/>
        </authorList>
    </citation>
    <scope>NUCLEOTIDE SEQUENCE [LARGE SCALE GENOMIC DNA]</scope>
    <source>
        <strain evidence="1">Bat1K_MPI-CBG_1</strain>
    </source>
</reference>
<protein>
    <submittedName>
        <fullName evidence="1">Uncharacterized protein</fullName>
    </submittedName>
</protein>
<dbReference type="EMBL" id="JABVXQ010000001">
    <property type="protein sequence ID" value="KAF6131084.1"/>
    <property type="molecule type" value="Genomic_DNA"/>
</dbReference>
<accession>A0A834BLE2</accession>
<name>A0A834BLE2_9CHIR</name>
<dbReference type="AlphaFoldDB" id="A0A834BLE2"/>
<comment type="caution">
    <text evidence="1">The sequence shown here is derived from an EMBL/GenBank/DDBJ whole genome shotgun (WGS) entry which is preliminary data.</text>
</comment>
<gene>
    <name evidence="1" type="ORF">HJG60_007985</name>
</gene>